<dbReference type="InterPro" id="IPR003265">
    <property type="entry name" value="HhH-GPD_domain"/>
</dbReference>
<dbReference type="InterPro" id="IPR011257">
    <property type="entry name" value="DNA_glycosylase"/>
</dbReference>
<evidence type="ECO:0000259" key="6">
    <source>
        <dbReference type="SMART" id="SM00478"/>
    </source>
</evidence>
<dbReference type="KEGG" id="kbs:EPA93_09930"/>
<dbReference type="PANTHER" id="PTHR43003">
    <property type="entry name" value="DNA-3-METHYLADENINE GLYCOSYLASE"/>
    <property type="match status" value="1"/>
</dbReference>
<dbReference type="PANTHER" id="PTHR43003:SF5">
    <property type="entry name" value="DNA-3-METHYLADENINE GLYCOSYLASE"/>
    <property type="match status" value="1"/>
</dbReference>
<keyword evidence="4" id="KW-0227">DNA damage</keyword>
<dbReference type="CDD" id="cd00056">
    <property type="entry name" value="ENDO3c"/>
    <property type="match status" value="1"/>
</dbReference>
<comment type="catalytic activity">
    <reaction evidence="1">
        <text>Hydrolysis of alkylated DNA, releasing 3-methyladenine, 3-methylguanine, 7-methylguanine and 7-methyladenine.</text>
        <dbReference type="EC" id="3.2.2.21"/>
    </reaction>
</comment>
<dbReference type="EC" id="3.2.2.21" evidence="3"/>
<dbReference type="InterPro" id="IPR023170">
    <property type="entry name" value="HhH_base_excis_C"/>
</dbReference>
<organism evidence="7 8">
    <name type="scientific">Ktedonosporobacter rubrisoli</name>
    <dbReference type="NCBI Taxonomy" id="2509675"/>
    <lineage>
        <taxon>Bacteria</taxon>
        <taxon>Bacillati</taxon>
        <taxon>Chloroflexota</taxon>
        <taxon>Ktedonobacteria</taxon>
        <taxon>Ktedonobacterales</taxon>
        <taxon>Ktedonosporobacteraceae</taxon>
        <taxon>Ktedonosporobacter</taxon>
    </lineage>
</organism>
<dbReference type="SUPFAM" id="SSF48150">
    <property type="entry name" value="DNA-glycosylase"/>
    <property type="match status" value="1"/>
</dbReference>
<evidence type="ECO:0000313" key="8">
    <source>
        <dbReference type="Proteomes" id="UP000290365"/>
    </source>
</evidence>
<dbReference type="Pfam" id="PF00730">
    <property type="entry name" value="HhH-GPD"/>
    <property type="match status" value="1"/>
</dbReference>
<feature type="domain" description="HhH-GPD" evidence="6">
    <location>
        <begin position="134"/>
        <end position="297"/>
    </location>
</feature>
<name>A0A4P6JM42_KTERU</name>
<evidence type="ECO:0000256" key="2">
    <source>
        <dbReference type="ARBA" id="ARBA00010817"/>
    </source>
</evidence>
<dbReference type="FunFam" id="1.10.340.30:FF:000004">
    <property type="entry name" value="DNA-3-methyladenine glycosylase II"/>
    <property type="match status" value="1"/>
</dbReference>
<dbReference type="GO" id="GO:0032131">
    <property type="term" value="F:alkylated DNA binding"/>
    <property type="evidence" value="ECO:0007669"/>
    <property type="project" value="TreeGrafter"/>
</dbReference>
<dbReference type="RefSeq" id="WP_129886970.1">
    <property type="nucleotide sequence ID" value="NZ_CP035758.1"/>
</dbReference>
<evidence type="ECO:0000256" key="3">
    <source>
        <dbReference type="ARBA" id="ARBA00012000"/>
    </source>
</evidence>
<keyword evidence="8" id="KW-1185">Reference proteome</keyword>
<dbReference type="Proteomes" id="UP000290365">
    <property type="component" value="Chromosome"/>
</dbReference>
<dbReference type="GO" id="GO:0006285">
    <property type="term" value="P:base-excision repair, AP site formation"/>
    <property type="evidence" value="ECO:0007669"/>
    <property type="project" value="TreeGrafter"/>
</dbReference>
<protein>
    <recommendedName>
        <fullName evidence="3">DNA-3-methyladenine glycosylase II</fullName>
        <ecNumber evidence="3">3.2.2.21</ecNumber>
    </recommendedName>
</protein>
<reference evidence="7 8" key="1">
    <citation type="submission" date="2019-01" db="EMBL/GenBank/DDBJ databases">
        <title>Ktedonosporobacter rubrisoli SCAWS-G2.</title>
        <authorList>
            <person name="Huang Y."/>
            <person name="Yan B."/>
        </authorList>
    </citation>
    <scope>NUCLEOTIDE SEQUENCE [LARGE SCALE GENOMIC DNA]</scope>
    <source>
        <strain evidence="7 8">SCAWS-G2</strain>
    </source>
</reference>
<dbReference type="EMBL" id="CP035758">
    <property type="protein sequence ID" value="QBD76308.1"/>
    <property type="molecule type" value="Genomic_DNA"/>
</dbReference>
<evidence type="ECO:0000256" key="5">
    <source>
        <dbReference type="ARBA" id="ARBA00023204"/>
    </source>
</evidence>
<sequence length="313" mass="34271">MSIPAQQHVTFTVHLAGPIDIPLSIDLFKRSGDDLLDRWDGTTLIRTLPLNGQHIAYACTVQGTRQEPALLVSIEDACYQSAIQQAILSTFLPVPSSFNTLLQKDPIVAQLHQRFPGLRPVRQFDLLAALIRSISAQQVNLRWATTIRSRLAESFGEAHQVGGQIVYSFSPERLAAASVADIRALQWSTRKAEYVISAAEAVASGQLRLAELIELPDDEVIERLTKLRGIGRWTAEWLLLRTLGRSCVVAGDLGVRKAISQAYLGQPLASEQEVREATAHWGDCAAIAQGLLLETLSDPIPAKKTAKAKAEKI</sequence>
<dbReference type="GO" id="GO:0006307">
    <property type="term" value="P:DNA alkylation repair"/>
    <property type="evidence" value="ECO:0007669"/>
    <property type="project" value="TreeGrafter"/>
</dbReference>
<dbReference type="AlphaFoldDB" id="A0A4P6JM42"/>
<proteinExistence type="inferred from homology"/>
<dbReference type="SMART" id="SM00478">
    <property type="entry name" value="ENDO3c"/>
    <property type="match status" value="1"/>
</dbReference>
<evidence type="ECO:0000256" key="1">
    <source>
        <dbReference type="ARBA" id="ARBA00000086"/>
    </source>
</evidence>
<dbReference type="Gene3D" id="1.10.1670.10">
    <property type="entry name" value="Helix-hairpin-Helix base-excision DNA repair enzymes (C-terminal)"/>
    <property type="match status" value="1"/>
</dbReference>
<comment type="similarity">
    <text evidence="2">Belongs to the alkylbase DNA glycosidase AlkA family.</text>
</comment>
<evidence type="ECO:0000313" key="7">
    <source>
        <dbReference type="EMBL" id="QBD76308.1"/>
    </source>
</evidence>
<dbReference type="GO" id="GO:0032993">
    <property type="term" value="C:protein-DNA complex"/>
    <property type="evidence" value="ECO:0007669"/>
    <property type="project" value="TreeGrafter"/>
</dbReference>
<gene>
    <name evidence="7" type="ORF">EPA93_09930</name>
</gene>
<evidence type="ECO:0000256" key="4">
    <source>
        <dbReference type="ARBA" id="ARBA00022763"/>
    </source>
</evidence>
<dbReference type="GO" id="GO:0008725">
    <property type="term" value="F:DNA-3-methyladenine glycosylase activity"/>
    <property type="evidence" value="ECO:0007669"/>
    <property type="project" value="TreeGrafter"/>
</dbReference>
<dbReference type="GO" id="GO:0043916">
    <property type="term" value="F:DNA-7-methylguanine glycosylase activity"/>
    <property type="evidence" value="ECO:0007669"/>
    <property type="project" value="TreeGrafter"/>
</dbReference>
<accession>A0A4P6JM42</accession>
<dbReference type="Gene3D" id="1.10.340.30">
    <property type="entry name" value="Hypothetical protein, domain 2"/>
    <property type="match status" value="1"/>
</dbReference>
<keyword evidence="5" id="KW-0234">DNA repair</keyword>
<dbReference type="OrthoDB" id="9785929at2"/>
<dbReference type="InterPro" id="IPR051912">
    <property type="entry name" value="Alkylbase_DNA_Glycosylase/TA"/>
</dbReference>